<dbReference type="PANTHER" id="PTHR10472">
    <property type="entry name" value="D-TYROSYL-TRNA TYR DEACYLASE"/>
    <property type="match status" value="1"/>
</dbReference>
<feature type="short sequence motif" description="Gly-cisPro motif, important for rejection of L-amino acids" evidence="2">
    <location>
        <begin position="136"/>
        <end position="137"/>
    </location>
</feature>
<comment type="domain">
    <text evidence="2">A Gly-cisPro motif from one monomer fits into the active site of the other monomer to allow specific chiral rejection of L-amino acids.</text>
</comment>
<dbReference type="GO" id="GO:0106026">
    <property type="term" value="F:Gly-tRNA(Ala) deacylase activity"/>
    <property type="evidence" value="ECO:0007669"/>
    <property type="project" value="UniProtKB-UniRule"/>
</dbReference>
<dbReference type="RefSeq" id="WP_133417293.1">
    <property type="nucleotide sequence ID" value="NZ_SCWD01000001.1"/>
</dbReference>
<keyword evidence="2" id="KW-0694">RNA-binding</keyword>
<dbReference type="EMBL" id="SCWD01000001">
    <property type="protein sequence ID" value="TDM04433.1"/>
    <property type="molecule type" value="Genomic_DNA"/>
</dbReference>
<comment type="subunit">
    <text evidence="2">Homodimer.</text>
</comment>
<comment type="catalytic activity">
    <reaction evidence="2">
        <text>a D-aminoacyl-tRNA + H2O = a tRNA + a D-alpha-amino acid + H(+)</text>
        <dbReference type="Rhea" id="RHEA:13953"/>
        <dbReference type="Rhea" id="RHEA-COMP:10123"/>
        <dbReference type="Rhea" id="RHEA-COMP:10124"/>
        <dbReference type="ChEBI" id="CHEBI:15377"/>
        <dbReference type="ChEBI" id="CHEBI:15378"/>
        <dbReference type="ChEBI" id="CHEBI:59871"/>
        <dbReference type="ChEBI" id="CHEBI:78442"/>
        <dbReference type="ChEBI" id="CHEBI:79333"/>
        <dbReference type="EC" id="3.1.1.96"/>
    </reaction>
</comment>
<evidence type="ECO:0000256" key="1">
    <source>
        <dbReference type="ARBA" id="ARBA00009673"/>
    </source>
</evidence>
<reference evidence="3 4" key="1">
    <citation type="submission" date="2019-01" db="EMBL/GenBank/DDBJ databases">
        <title>Draft genome sequences of the type strains of six Macrococcus species.</title>
        <authorList>
            <person name="Mazhar S."/>
            <person name="Altermann E."/>
            <person name="Hill C."/>
            <person name="Mcauliffe O."/>
        </authorList>
    </citation>
    <scope>NUCLEOTIDE SEQUENCE [LARGE SCALE GENOMIC DNA]</scope>
    <source>
        <strain evidence="3 4">ATCC 51828</strain>
    </source>
</reference>
<dbReference type="EC" id="3.1.1.-" evidence="2"/>
<comment type="caution">
    <text evidence="3">The sequence shown here is derived from an EMBL/GenBank/DDBJ whole genome shotgun (WGS) entry which is preliminary data.</text>
</comment>
<dbReference type="GO" id="GO:0000049">
    <property type="term" value="F:tRNA binding"/>
    <property type="evidence" value="ECO:0007669"/>
    <property type="project" value="UniProtKB-UniRule"/>
</dbReference>
<dbReference type="NCBIfam" id="TIGR00256">
    <property type="entry name" value="D-aminoacyl-tRNA deacylase"/>
    <property type="match status" value="1"/>
</dbReference>
<keyword evidence="2" id="KW-0820">tRNA-binding</keyword>
<evidence type="ECO:0000256" key="2">
    <source>
        <dbReference type="HAMAP-Rule" id="MF_00518"/>
    </source>
</evidence>
<name>A0A9Q8FR49_9STAP</name>
<comment type="function">
    <text evidence="2">An aminoacyl-tRNA editing enzyme that deacylates mischarged D-aminoacyl-tRNAs. Also deacylates mischarged glycyl-tRNA(Ala), protecting cells against glycine mischarging by AlaRS. Acts via tRNA-based rather than protein-based catalysis; rejects L-amino acids rather than detecting D-amino acids in the active site. By recycling D-aminoacyl-tRNA to D-amino acids and free tRNA molecules, this enzyme counteracts the toxicity associated with the formation of D-aminoacyl-tRNA entities in vivo and helps enforce protein L-homochirality.</text>
</comment>
<dbReference type="GO" id="GO:0051500">
    <property type="term" value="F:D-tyrosyl-tRNA(Tyr) deacylase activity"/>
    <property type="evidence" value="ECO:0007669"/>
    <property type="project" value="TreeGrafter"/>
</dbReference>
<dbReference type="EC" id="3.1.1.96" evidence="2"/>
<organism evidence="3 4">
    <name type="scientific">Macrococcus carouselicus</name>
    <dbReference type="NCBI Taxonomy" id="69969"/>
    <lineage>
        <taxon>Bacteria</taxon>
        <taxon>Bacillati</taxon>
        <taxon>Bacillota</taxon>
        <taxon>Bacilli</taxon>
        <taxon>Bacillales</taxon>
        <taxon>Staphylococcaceae</taxon>
        <taxon>Macrococcus</taxon>
    </lineage>
</organism>
<sequence>MRVVVQRVSRASVTTEAHFEAIEQGYLLLVGIGEDTSEEDLPVMAKKLAAARLFEDNAGKMNLSIRDVAGSILSISQFTLYADVKKGNRPSFTQARQPDEAAKMYEAFNDFLRQEGLVVKTGVFGADMTVELVNDGPVTIVYDSLDGRIQ</sequence>
<proteinExistence type="inferred from homology"/>
<comment type="subcellular location">
    <subcellularLocation>
        <location evidence="2">Cytoplasm</location>
    </subcellularLocation>
</comment>
<dbReference type="Pfam" id="PF02580">
    <property type="entry name" value="Tyr_Deacylase"/>
    <property type="match status" value="1"/>
</dbReference>
<dbReference type="InterPro" id="IPR023509">
    <property type="entry name" value="DTD-like_sf"/>
</dbReference>
<evidence type="ECO:0000313" key="4">
    <source>
        <dbReference type="Proteomes" id="UP000295280"/>
    </source>
</evidence>
<comment type="catalytic activity">
    <reaction evidence="2">
        <text>glycyl-tRNA(Ala) + H2O = tRNA(Ala) + glycine + H(+)</text>
        <dbReference type="Rhea" id="RHEA:53744"/>
        <dbReference type="Rhea" id="RHEA-COMP:9657"/>
        <dbReference type="Rhea" id="RHEA-COMP:13640"/>
        <dbReference type="ChEBI" id="CHEBI:15377"/>
        <dbReference type="ChEBI" id="CHEBI:15378"/>
        <dbReference type="ChEBI" id="CHEBI:57305"/>
        <dbReference type="ChEBI" id="CHEBI:78442"/>
        <dbReference type="ChEBI" id="CHEBI:78522"/>
    </reaction>
</comment>
<keyword evidence="4" id="KW-1185">Reference proteome</keyword>
<keyword evidence="2 3" id="KW-0378">Hydrolase</keyword>
<dbReference type="GO" id="GO:0019478">
    <property type="term" value="P:D-amino acid catabolic process"/>
    <property type="evidence" value="ECO:0007669"/>
    <property type="project" value="UniProtKB-UniRule"/>
</dbReference>
<dbReference type="GO" id="GO:0043908">
    <property type="term" value="F:Ser(Gly)-tRNA(Ala) hydrolase activity"/>
    <property type="evidence" value="ECO:0007669"/>
    <property type="project" value="UniProtKB-UniRule"/>
</dbReference>
<dbReference type="FunFam" id="3.50.80.10:FF:000001">
    <property type="entry name" value="D-aminoacyl-tRNA deacylase"/>
    <property type="match status" value="1"/>
</dbReference>
<comment type="similarity">
    <text evidence="1 2">Belongs to the DTD family.</text>
</comment>
<dbReference type="AlphaFoldDB" id="A0A9Q8FR49"/>
<dbReference type="InterPro" id="IPR003732">
    <property type="entry name" value="Daa-tRNA_deacyls_DTD"/>
</dbReference>
<dbReference type="OrthoDB" id="9801395at2"/>
<dbReference type="Proteomes" id="UP000295280">
    <property type="component" value="Unassembled WGS sequence"/>
</dbReference>
<evidence type="ECO:0000313" key="3">
    <source>
        <dbReference type="EMBL" id="TDM04433.1"/>
    </source>
</evidence>
<dbReference type="PANTHER" id="PTHR10472:SF5">
    <property type="entry name" value="D-AMINOACYL-TRNA DEACYLASE 1"/>
    <property type="match status" value="1"/>
</dbReference>
<gene>
    <name evidence="2" type="primary">dtd</name>
    <name evidence="3" type="ORF">ERX40_04495</name>
</gene>
<keyword evidence="2" id="KW-0963">Cytoplasm</keyword>
<dbReference type="HAMAP" id="MF_00518">
    <property type="entry name" value="Deacylase_Dtd"/>
    <property type="match status" value="1"/>
</dbReference>
<dbReference type="SUPFAM" id="SSF69500">
    <property type="entry name" value="DTD-like"/>
    <property type="match status" value="1"/>
</dbReference>
<protein>
    <recommendedName>
        <fullName evidence="2">D-aminoacyl-tRNA deacylase</fullName>
        <shortName evidence="2">DTD</shortName>
        <ecNumber evidence="2">3.1.1.96</ecNumber>
    </recommendedName>
    <alternativeName>
        <fullName evidence="2">Gly-tRNA(Ala) deacylase</fullName>
        <ecNumber evidence="2">3.1.1.-</ecNumber>
    </alternativeName>
</protein>
<accession>A0A9Q8FR49</accession>
<dbReference type="Gene3D" id="3.50.80.10">
    <property type="entry name" value="D-tyrosyl-tRNA(Tyr) deacylase"/>
    <property type="match status" value="1"/>
</dbReference>
<dbReference type="GO" id="GO:0005737">
    <property type="term" value="C:cytoplasm"/>
    <property type="evidence" value="ECO:0007669"/>
    <property type="project" value="UniProtKB-SubCell"/>
</dbReference>